<accession>A0A367ZK73</accession>
<name>A0A367ZK73_9BACT</name>
<dbReference type="Proteomes" id="UP000252355">
    <property type="component" value="Unassembled WGS sequence"/>
</dbReference>
<sequence length="40" mass="4027">MPGRKISIGTGFPGVEGEAGLALPHPCVKSDAPVELPLQG</sequence>
<proteinExistence type="predicted"/>
<reference evidence="1 2" key="1">
    <citation type="submission" date="2018-05" db="EMBL/GenBank/DDBJ databases">
        <title>A metagenomic window into the 2 km-deep terrestrial subsurface aquifer revealed taxonomically and functionally diverse microbial community comprising novel uncultured bacterial lineages.</title>
        <authorList>
            <person name="Kadnikov V.V."/>
            <person name="Mardanov A.V."/>
            <person name="Beletsky A.V."/>
            <person name="Banks D."/>
            <person name="Pimenov N.V."/>
            <person name="Frank Y.A."/>
            <person name="Karnachuk O.V."/>
            <person name="Ravin N.V."/>
        </authorList>
    </citation>
    <scope>NUCLEOTIDE SEQUENCE [LARGE SCALE GENOMIC DNA]</scope>
    <source>
        <strain evidence="1">BY5</strain>
    </source>
</reference>
<evidence type="ECO:0000313" key="1">
    <source>
        <dbReference type="EMBL" id="RCK78523.1"/>
    </source>
</evidence>
<organism evidence="1 2">
    <name type="scientific">Candidatus Ozemobacter sibiricus</name>
    <dbReference type="NCBI Taxonomy" id="2268124"/>
    <lineage>
        <taxon>Bacteria</taxon>
        <taxon>Candidatus Ozemobacteria</taxon>
        <taxon>Candidatus Ozemobacterales</taxon>
        <taxon>Candidatus Ozemobacteraceae</taxon>
        <taxon>Candidatus Ozemobacter</taxon>
    </lineage>
</organism>
<dbReference type="AlphaFoldDB" id="A0A367ZK73"/>
<evidence type="ECO:0000313" key="2">
    <source>
        <dbReference type="Proteomes" id="UP000252355"/>
    </source>
</evidence>
<gene>
    <name evidence="1" type="ORF">OZSIB_1443</name>
</gene>
<comment type="caution">
    <text evidence="1">The sequence shown here is derived from an EMBL/GenBank/DDBJ whole genome shotgun (WGS) entry which is preliminary data.</text>
</comment>
<protein>
    <submittedName>
        <fullName evidence="1">Uncharacterized protein</fullName>
    </submittedName>
</protein>
<dbReference type="EMBL" id="QOQW01000022">
    <property type="protein sequence ID" value="RCK78523.1"/>
    <property type="molecule type" value="Genomic_DNA"/>
</dbReference>